<evidence type="ECO:0000313" key="5">
    <source>
        <dbReference type="Proteomes" id="UP001203136"/>
    </source>
</evidence>
<dbReference type="PANTHER" id="PTHR43567:SF5">
    <property type="entry name" value="HYPOTHETICAL CYTOSOLIC PROTEIN"/>
    <property type="match status" value="1"/>
</dbReference>
<dbReference type="InterPro" id="IPR052174">
    <property type="entry name" value="Flavoredoxin"/>
</dbReference>
<dbReference type="GeneID" id="57966925"/>
<comment type="similarity">
    <text evidence="1">Belongs to the flavoredoxin family.</text>
</comment>
<dbReference type="EMBL" id="JAINVB010000001">
    <property type="protein sequence ID" value="MCK0085338.1"/>
    <property type="molecule type" value="Genomic_DNA"/>
</dbReference>
<dbReference type="SUPFAM" id="SSF50475">
    <property type="entry name" value="FMN-binding split barrel"/>
    <property type="match status" value="1"/>
</dbReference>
<comment type="caution">
    <text evidence="3">The sequence shown here is derived from an EMBL/GenBank/DDBJ whole genome shotgun (WGS) entry which is preliminary data.</text>
</comment>
<dbReference type="RefSeq" id="WP_003507509.1">
    <property type="nucleotide sequence ID" value="NZ_CABHNX010000179.1"/>
</dbReference>
<evidence type="ECO:0000256" key="1">
    <source>
        <dbReference type="ARBA" id="ARBA00038054"/>
    </source>
</evidence>
<reference evidence="3" key="1">
    <citation type="journal article" date="2022" name="Cell Host Microbe">
        <title>Colonization of the live biotherapeutic product VE303 and modulation of the microbiota and metabolites in healthy volunteers.</title>
        <authorList>
            <person name="Dsouza M."/>
            <person name="Menon R."/>
            <person name="Crossette E."/>
            <person name="Bhattarai S.K."/>
            <person name="Schneider J."/>
            <person name="Kim Y.G."/>
            <person name="Reddy S."/>
            <person name="Caballero S."/>
            <person name="Felix C."/>
            <person name="Cornacchione L."/>
            <person name="Hendrickson J."/>
            <person name="Watson A.R."/>
            <person name="Minot S.S."/>
            <person name="Greenfield N."/>
            <person name="Schopf L."/>
            <person name="Szabady R."/>
            <person name="Patarroyo J."/>
            <person name="Smith W."/>
            <person name="Harrison P."/>
            <person name="Kuijper E.J."/>
            <person name="Kelly C.P."/>
            <person name="Olle B."/>
            <person name="Bobilev D."/>
            <person name="Silber J.L."/>
            <person name="Bucci V."/>
            <person name="Roberts B."/>
            <person name="Faith J."/>
            <person name="Norman J.M."/>
        </authorList>
    </citation>
    <scope>NUCLEOTIDE SEQUENCE</scope>
    <source>
        <strain evidence="3">VE303-04</strain>
    </source>
</reference>
<dbReference type="Proteomes" id="UP001203136">
    <property type="component" value="Unassembled WGS sequence"/>
</dbReference>
<dbReference type="PANTHER" id="PTHR43567">
    <property type="entry name" value="FLAVOREDOXIN-RELATED-RELATED"/>
    <property type="match status" value="1"/>
</dbReference>
<sequence length="168" mass="19239">MSFKEIKAEDLQFNPFTRIGSDWMLITAGDEKKFNTMTASWGGAGVFWGKNVVTCYIRPQRYTKEFVDANDTFTLSFYGPECKNALNLCGTVSGRDRDKISEAGLTPYFTEGTAAFEEANLIFVCRKIYQDDMPYENFIAKENDAKYYPNKDYHTMYIAEIVKILVAE</sequence>
<name>A0AAW5EYH7_CLOSY</name>
<dbReference type="GO" id="GO:0010181">
    <property type="term" value="F:FMN binding"/>
    <property type="evidence" value="ECO:0007669"/>
    <property type="project" value="InterPro"/>
</dbReference>
<feature type="domain" description="Flavin reductase like" evidence="2">
    <location>
        <begin position="18"/>
        <end position="166"/>
    </location>
</feature>
<dbReference type="Proteomes" id="UP001300871">
    <property type="component" value="Unassembled WGS sequence"/>
</dbReference>
<gene>
    <name evidence="3" type="ORF">K5I21_05540</name>
    <name evidence="4" type="ORF">PM006_21515</name>
</gene>
<reference evidence="4" key="2">
    <citation type="submission" date="2023-01" db="EMBL/GenBank/DDBJ databases">
        <title>Human gut microbiome strain richness.</title>
        <authorList>
            <person name="Chen-Liaw A."/>
        </authorList>
    </citation>
    <scope>NUCLEOTIDE SEQUENCE</scope>
    <source>
        <strain evidence="4">B1_m1001713B170214d0_201011</strain>
    </source>
</reference>
<dbReference type="Pfam" id="PF01613">
    <property type="entry name" value="Flavin_Reduct"/>
    <property type="match status" value="1"/>
</dbReference>
<dbReference type="InterPro" id="IPR002563">
    <property type="entry name" value="Flavin_Rdtase-like_dom"/>
</dbReference>
<organism evidence="3 5">
    <name type="scientific">Clostridium symbiosum</name>
    <name type="common">Bacteroides symbiosus</name>
    <dbReference type="NCBI Taxonomy" id="1512"/>
    <lineage>
        <taxon>Bacteria</taxon>
        <taxon>Bacillati</taxon>
        <taxon>Bacillota</taxon>
        <taxon>Clostridia</taxon>
        <taxon>Lachnospirales</taxon>
        <taxon>Lachnospiraceae</taxon>
        <taxon>Otoolea</taxon>
    </lineage>
</organism>
<dbReference type="InterPro" id="IPR012349">
    <property type="entry name" value="Split_barrel_FMN-bd"/>
</dbReference>
<evidence type="ECO:0000313" key="4">
    <source>
        <dbReference type="EMBL" id="MDB2002787.1"/>
    </source>
</evidence>
<dbReference type="GO" id="GO:0016646">
    <property type="term" value="F:oxidoreductase activity, acting on the CH-NH group of donors, NAD or NADP as acceptor"/>
    <property type="evidence" value="ECO:0007669"/>
    <property type="project" value="UniProtKB-ARBA"/>
</dbReference>
<dbReference type="EMBL" id="JAQLGM010000092">
    <property type="protein sequence ID" value="MDB2002787.1"/>
    <property type="molecule type" value="Genomic_DNA"/>
</dbReference>
<evidence type="ECO:0000313" key="3">
    <source>
        <dbReference type="EMBL" id="MCK0085338.1"/>
    </source>
</evidence>
<dbReference type="AlphaFoldDB" id="A0AAW5EYH7"/>
<proteinExistence type="inferred from homology"/>
<protein>
    <submittedName>
        <fullName evidence="3">Flavin reductase</fullName>
    </submittedName>
</protein>
<accession>A0AAW5EYH7</accession>
<evidence type="ECO:0000259" key="2">
    <source>
        <dbReference type="Pfam" id="PF01613"/>
    </source>
</evidence>
<dbReference type="Gene3D" id="2.30.110.10">
    <property type="entry name" value="Electron Transport, Fmn-binding Protein, Chain A"/>
    <property type="match status" value="1"/>
</dbReference>